<dbReference type="InterPro" id="IPR000209">
    <property type="entry name" value="Peptidase_S8/S53_dom"/>
</dbReference>
<evidence type="ECO:0000256" key="2">
    <source>
        <dbReference type="ARBA" id="ARBA00022670"/>
    </source>
</evidence>
<reference evidence="8 9" key="1">
    <citation type="submission" date="2022-09" db="EMBL/GenBank/DDBJ databases">
        <title>Enrichment on poylsaccharides allowed isolation of novel metabolic and taxonomic groups of Haloarchaea.</title>
        <authorList>
            <person name="Sorokin D.Y."/>
            <person name="Elcheninov A.G."/>
            <person name="Khizhniak T.V."/>
            <person name="Kolganova T.V."/>
            <person name="Kublanov I.V."/>
        </authorList>
    </citation>
    <scope>NUCLEOTIDE SEQUENCE [LARGE SCALE GENOMIC DNA]</scope>
    <source>
        <strain evidence="8 9">AArc-m2/3/4</strain>
    </source>
</reference>
<dbReference type="RefSeq" id="WP_338007611.1">
    <property type="nucleotide sequence ID" value="NZ_JAOPKB010000004.1"/>
</dbReference>
<dbReference type="PROSITE" id="PS00138">
    <property type="entry name" value="SUBTILASE_SER"/>
    <property type="match status" value="1"/>
</dbReference>
<dbReference type="PROSITE" id="PS51892">
    <property type="entry name" value="SUBTILASE"/>
    <property type="match status" value="1"/>
</dbReference>
<feature type="region of interest" description="Disordered" evidence="6">
    <location>
        <begin position="451"/>
        <end position="484"/>
    </location>
</feature>
<keyword evidence="3 5" id="KW-0378">Hydrolase</keyword>
<accession>A0ABT2QD67</accession>
<feature type="active site" description="Charge relay system" evidence="5">
    <location>
        <position position="148"/>
    </location>
</feature>
<feature type="domain" description="Peptidase S8/S53" evidence="7">
    <location>
        <begin position="139"/>
        <end position="461"/>
    </location>
</feature>
<gene>
    <name evidence="8" type="ORF">OB955_08920</name>
</gene>
<dbReference type="PANTHER" id="PTHR43806">
    <property type="entry name" value="PEPTIDASE S8"/>
    <property type="match status" value="1"/>
</dbReference>
<dbReference type="SUPFAM" id="SSF52743">
    <property type="entry name" value="Subtilisin-like"/>
    <property type="match status" value="1"/>
</dbReference>
<name>A0ABT2QD67_9EURY</name>
<comment type="similarity">
    <text evidence="1 5">Belongs to the peptidase S8 family.</text>
</comment>
<dbReference type="InterPro" id="IPR036852">
    <property type="entry name" value="Peptidase_S8/S53_dom_sf"/>
</dbReference>
<dbReference type="PROSITE" id="PS51318">
    <property type="entry name" value="TAT"/>
    <property type="match status" value="1"/>
</dbReference>
<protein>
    <submittedName>
        <fullName evidence="8">S8 family serine peptidase</fullName>
    </submittedName>
</protein>
<dbReference type="PANTHER" id="PTHR43806:SF11">
    <property type="entry name" value="CEREVISIN-RELATED"/>
    <property type="match status" value="1"/>
</dbReference>
<evidence type="ECO:0000313" key="8">
    <source>
        <dbReference type="EMBL" id="MCU4972862.1"/>
    </source>
</evidence>
<dbReference type="Proteomes" id="UP001320972">
    <property type="component" value="Unassembled WGS sequence"/>
</dbReference>
<dbReference type="InterPro" id="IPR015500">
    <property type="entry name" value="Peptidase_S8_subtilisin-rel"/>
</dbReference>
<dbReference type="PROSITE" id="PS00137">
    <property type="entry name" value="SUBTILASE_HIS"/>
    <property type="match status" value="1"/>
</dbReference>
<evidence type="ECO:0000256" key="4">
    <source>
        <dbReference type="ARBA" id="ARBA00022825"/>
    </source>
</evidence>
<evidence type="ECO:0000256" key="1">
    <source>
        <dbReference type="ARBA" id="ARBA00011073"/>
    </source>
</evidence>
<evidence type="ECO:0000256" key="6">
    <source>
        <dbReference type="SAM" id="MobiDB-lite"/>
    </source>
</evidence>
<dbReference type="Gene3D" id="3.40.50.200">
    <property type="entry name" value="Peptidase S8/S53 domain"/>
    <property type="match status" value="1"/>
</dbReference>
<evidence type="ECO:0000256" key="3">
    <source>
        <dbReference type="ARBA" id="ARBA00022801"/>
    </source>
</evidence>
<dbReference type="InterPro" id="IPR006311">
    <property type="entry name" value="TAT_signal"/>
</dbReference>
<evidence type="ECO:0000259" key="7">
    <source>
        <dbReference type="Pfam" id="PF00082"/>
    </source>
</evidence>
<sequence length="484" mass="50106">MVRQTRRQFVTGIAAAGLTLCAAGTVSASGRQRYVVVAPGQGTSRTLEQEGFDVTAELADGSVLLVDGPAGAAADLERIGGVRTATPDVRLEVDLPPVSAGVRPGETGERAQVSEPTLYDLQWDKQVTDALAAHELATGAGTTLAILDTGIDPDHPDLARNVDEDASRLFASGDPIDADDNPWDTDGHGTHVAGIAAATGEEGTAGTGIVGMAPEATLVSAKVFWFEIPEDPDEEHEGPILVTTTGDILRAVDYAASIGADAANLSLGTAPLPPQANAGGIRTAYQRVIRHAVRRGTVVVASAGNDATTLQQGGYFSLPNSTAGAVSVSATGPNDELAFYSNYGTNEIDVAAPGGGYETEAKTLCTAEGIVAGSCEAEADGDEEDGANENCTECEPGEWPYPTNLVYSTVPPDIYGEPYAYFAGTSMAAPQVTGLVGLVREVRPDANPNRVERAIEHGAEGRPGRGDPERGAGRIDARETVERL</sequence>
<comment type="caution">
    <text evidence="8">The sequence shown here is derived from an EMBL/GenBank/DDBJ whole genome shotgun (WGS) entry which is preliminary data.</text>
</comment>
<dbReference type="EMBL" id="JAOPKB010000004">
    <property type="protein sequence ID" value="MCU4972862.1"/>
    <property type="molecule type" value="Genomic_DNA"/>
</dbReference>
<keyword evidence="2 5" id="KW-0645">Protease</keyword>
<dbReference type="InterPro" id="IPR022398">
    <property type="entry name" value="Peptidase_S8_His-AS"/>
</dbReference>
<evidence type="ECO:0000256" key="5">
    <source>
        <dbReference type="PROSITE-ProRule" id="PRU01240"/>
    </source>
</evidence>
<dbReference type="PRINTS" id="PR00723">
    <property type="entry name" value="SUBTILISIN"/>
</dbReference>
<dbReference type="Pfam" id="PF00082">
    <property type="entry name" value="Peptidase_S8"/>
    <property type="match status" value="1"/>
</dbReference>
<feature type="active site" description="Charge relay system" evidence="5">
    <location>
        <position position="188"/>
    </location>
</feature>
<organism evidence="8 9">
    <name type="scientific">Natronoglomus mannanivorans</name>
    <dbReference type="NCBI Taxonomy" id="2979990"/>
    <lineage>
        <taxon>Archaea</taxon>
        <taxon>Methanobacteriati</taxon>
        <taxon>Methanobacteriota</taxon>
        <taxon>Stenosarchaea group</taxon>
        <taxon>Halobacteria</taxon>
        <taxon>Halobacteriales</taxon>
        <taxon>Natrialbaceae</taxon>
        <taxon>Natronoglomus</taxon>
    </lineage>
</organism>
<dbReference type="InterPro" id="IPR023828">
    <property type="entry name" value="Peptidase_S8_Ser-AS"/>
</dbReference>
<proteinExistence type="inferred from homology"/>
<evidence type="ECO:0000313" key="9">
    <source>
        <dbReference type="Proteomes" id="UP001320972"/>
    </source>
</evidence>
<feature type="active site" description="Charge relay system" evidence="5">
    <location>
        <position position="426"/>
    </location>
</feature>
<keyword evidence="4 5" id="KW-0720">Serine protease</keyword>
<dbReference type="InterPro" id="IPR050131">
    <property type="entry name" value="Peptidase_S8_subtilisin-like"/>
</dbReference>
<keyword evidence="9" id="KW-1185">Reference proteome</keyword>